<dbReference type="KEGG" id="scq:SCULI_v1c08930"/>
<feature type="compositionally biased region" description="Basic and acidic residues" evidence="1">
    <location>
        <begin position="11"/>
        <end position="25"/>
    </location>
</feature>
<reference evidence="2 3" key="1">
    <citation type="journal article" date="2014" name="Genome Biol. Evol.">
        <title>Molecular evolution of the substrate utilization strategies and putative virulence factors in mosquito-associated Spiroplasma species.</title>
        <authorList>
            <person name="Chang T.H."/>
            <person name="Lo W.S."/>
            <person name="Ku C."/>
            <person name="Chen L.L."/>
            <person name="Kuo C.H."/>
        </authorList>
    </citation>
    <scope>NUCLEOTIDE SEQUENCE [LARGE SCALE GENOMIC DNA]</scope>
    <source>
        <strain evidence="2">AES-1</strain>
    </source>
</reference>
<feature type="compositionally biased region" description="Basic and acidic residues" evidence="1">
    <location>
        <begin position="181"/>
        <end position="190"/>
    </location>
</feature>
<name>W6A7Y7_9MOLU</name>
<keyword evidence="3" id="KW-1185">Reference proteome</keyword>
<feature type="compositionally biased region" description="Basic and acidic residues" evidence="1">
    <location>
        <begin position="201"/>
        <end position="219"/>
    </location>
</feature>
<feature type="region of interest" description="Disordered" evidence="1">
    <location>
        <begin position="299"/>
        <end position="335"/>
    </location>
</feature>
<dbReference type="STRING" id="1276246.SCULI_v1c08930"/>
<evidence type="ECO:0000313" key="3">
    <source>
        <dbReference type="Proteomes" id="UP000019267"/>
    </source>
</evidence>
<dbReference type="PATRIC" id="fig|1276246.3.peg.888"/>
<organism evidence="2 3">
    <name type="scientific">Spiroplasma culicicola AES-1</name>
    <dbReference type="NCBI Taxonomy" id="1276246"/>
    <lineage>
        <taxon>Bacteria</taxon>
        <taxon>Bacillati</taxon>
        <taxon>Mycoplasmatota</taxon>
        <taxon>Mollicutes</taxon>
        <taxon>Entomoplasmatales</taxon>
        <taxon>Spiroplasmataceae</taxon>
        <taxon>Spiroplasma</taxon>
    </lineage>
</organism>
<dbReference type="Proteomes" id="UP000019267">
    <property type="component" value="Chromosome"/>
</dbReference>
<gene>
    <name evidence="2" type="ORF">SCULI_v1c08930</name>
</gene>
<dbReference type="HOGENOM" id="CLU_902866_0_0_14"/>
<evidence type="ECO:0000313" key="2">
    <source>
        <dbReference type="EMBL" id="AHI53233.1"/>
    </source>
</evidence>
<sequence length="335" mass="38700">MAVFKKKFKTKERSDFQRQEEDRVPNHWAYNDDPILNLEPVFSDSPDKPAPSIEQIAREYLPEIDDSATTHEVSNKLQELRARIGKSAEPEIKGPLGSIISGARQKSTILQNEILENDPVIAKLAKIEELKRTGGVDSNLYTDLSKSDKTMSYAQRAKEFHSKNITKKHFETEIQRKLRLSREAQERRESMANSLSTPETELEKARQKAQDAQEKREADEANVYLAKKKKSAKLEELEYTIKDRIMVLKDLRSQKLEKETELSILEIETKTFVDEAEREHFLEDKLKEIEIFINSSRNKVTPTDDSILIPRRRSTKTSNTKSKEPGLITSRRKTK</sequence>
<protein>
    <submittedName>
        <fullName evidence="2">Uncharacterized protein</fullName>
    </submittedName>
</protein>
<feature type="compositionally biased region" description="Basic residues" evidence="1">
    <location>
        <begin position="1"/>
        <end position="10"/>
    </location>
</feature>
<dbReference type="AlphaFoldDB" id="W6A7Y7"/>
<dbReference type="OrthoDB" id="389177at2"/>
<accession>W6A7Y7</accession>
<feature type="region of interest" description="Disordered" evidence="1">
    <location>
        <begin position="1"/>
        <end position="31"/>
    </location>
</feature>
<dbReference type="EMBL" id="CP006681">
    <property type="protein sequence ID" value="AHI53233.1"/>
    <property type="molecule type" value="Genomic_DNA"/>
</dbReference>
<proteinExistence type="predicted"/>
<evidence type="ECO:0000256" key="1">
    <source>
        <dbReference type="SAM" id="MobiDB-lite"/>
    </source>
</evidence>
<dbReference type="RefSeq" id="WP_025363456.1">
    <property type="nucleotide sequence ID" value="NZ_CP006681.1"/>
</dbReference>
<feature type="region of interest" description="Disordered" evidence="1">
    <location>
        <begin position="181"/>
        <end position="220"/>
    </location>
</feature>